<dbReference type="PANTHER" id="PTHR23248">
    <property type="entry name" value="PHOSPHOLIPID SCRAMBLASE-RELATED"/>
    <property type="match status" value="1"/>
</dbReference>
<organism evidence="3 4">
    <name type="scientific">Phaedon cochleariae</name>
    <name type="common">Mustard beetle</name>
    <dbReference type="NCBI Taxonomy" id="80249"/>
    <lineage>
        <taxon>Eukaryota</taxon>
        <taxon>Metazoa</taxon>
        <taxon>Ecdysozoa</taxon>
        <taxon>Arthropoda</taxon>
        <taxon>Hexapoda</taxon>
        <taxon>Insecta</taxon>
        <taxon>Pterygota</taxon>
        <taxon>Neoptera</taxon>
        <taxon>Endopterygota</taxon>
        <taxon>Coleoptera</taxon>
        <taxon>Polyphaga</taxon>
        <taxon>Cucujiformia</taxon>
        <taxon>Chrysomeloidea</taxon>
        <taxon>Chrysomelidae</taxon>
        <taxon>Chrysomelinae</taxon>
        <taxon>Chrysomelini</taxon>
        <taxon>Phaedon</taxon>
    </lineage>
</organism>
<evidence type="ECO:0000313" key="4">
    <source>
        <dbReference type="Proteomes" id="UP001153737"/>
    </source>
</evidence>
<comment type="function">
    <text evidence="2">May mediate accelerated ATP-independent bidirectional transbilayer migration of phospholipids upon binding calcium ions that results in a loss of phospholipid asymmetry in the plasma membrane.</text>
</comment>
<dbReference type="Proteomes" id="UP001153737">
    <property type="component" value="Chromosome 14"/>
</dbReference>
<gene>
    <name evidence="3" type="ORF">PHAECO_LOCUS4458</name>
</gene>
<evidence type="ECO:0000256" key="2">
    <source>
        <dbReference type="RuleBase" id="RU363116"/>
    </source>
</evidence>
<dbReference type="PANTHER" id="PTHR23248:SF4">
    <property type="entry name" value="PHOSPHOLIPID SCRAMBLASE"/>
    <property type="match status" value="1"/>
</dbReference>
<dbReference type="EMBL" id="OU896720">
    <property type="protein sequence ID" value="CAH1153751.1"/>
    <property type="molecule type" value="Genomic_DNA"/>
</dbReference>
<dbReference type="GO" id="GO:0017128">
    <property type="term" value="F:phospholipid scramblase activity"/>
    <property type="evidence" value="ECO:0007669"/>
    <property type="project" value="InterPro"/>
</dbReference>
<keyword evidence="2" id="KW-0449">Lipoprotein</keyword>
<dbReference type="GO" id="GO:0005886">
    <property type="term" value="C:plasma membrane"/>
    <property type="evidence" value="ECO:0007669"/>
    <property type="project" value="TreeGrafter"/>
</dbReference>
<dbReference type="InterPro" id="IPR005552">
    <property type="entry name" value="Scramblase"/>
</dbReference>
<dbReference type="OrthoDB" id="444338at2759"/>
<name>A0A9P0DPV7_PHACE</name>
<keyword evidence="2" id="KW-0564">Palmitate</keyword>
<protein>
    <recommendedName>
        <fullName evidence="2">Phospholipid scramblase</fullName>
    </recommendedName>
</protein>
<keyword evidence="4" id="KW-1185">Reference proteome</keyword>
<comment type="cofactor">
    <cofactor evidence="2">
        <name>Ca(2+)</name>
        <dbReference type="ChEBI" id="CHEBI:29108"/>
    </cofactor>
</comment>
<dbReference type="Pfam" id="PF03803">
    <property type="entry name" value="Scramblase"/>
    <property type="match status" value="1"/>
</dbReference>
<reference evidence="3" key="1">
    <citation type="submission" date="2022-01" db="EMBL/GenBank/DDBJ databases">
        <authorList>
            <person name="King R."/>
        </authorList>
    </citation>
    <scope>NUCLEOTIDE SEQUENCE</scope>
</reference>
<comment type="similarity">
    <text evidence="1 2">Belongs to the phospholipid scramblase family.</text>
</comment>
<accession>A0A9P0DPV7</accession>
<evidence type="ECO:0000256" key="1">
    <source>
        <dbReference type="ARBA" id="ARBA00005350"/>
    </source>
</evidence>
<reference evidence="3" key="2">
    <citation type="submission" date="2022-10" db="EMBL/GenBank/DDBJ databases">
        <authorList>
            <consortium name="ENA_rothamsted_submissions"/>
            <consortium name="culmorum"/>
            <person name="King R."/>
        </authorList>
    </citation>
    <scope>NUCLEOTIDE SEQUENCE</scope>
</reference>
<dbReference type="AlphaFoldDB" id="A0A9P0DPV7"/>
<sequence>MEDIALREYSNNLTRFRENLDLSLDTVFSHPNFEQPVTEQPQPIIGRDFTGTRRPIPVAVIDRNITRTFSPLSGLDFLDDVNQLIIQQNIELADLMENRSSGNRYAVKVPRGDTIYYATESSGRFQKSCCGSGRSFSMRLYDKSQQEALIFDRRLACGSCTFWCYLQRMQIWLPSGELVGAVFQKTSFRMKSLFNVYNTHDELIYRIEGPSSFGCLIGKADNFQIYNFDGSMQIGSIIYQWDQIQVSYNILLQMPSNIRNNKYKALLLGAAFLLEYMYFESSKNKSRCLCSC</sequence>
<keyword evidence="2" id="KW-0106">Calcium</keyword>
<evidence type="ECO:0000313" key="3">
    <source>
        <dbReference type="EMBL" id="CAH1153751.1"/>
    </source>
</evidence>
<proteinExistence type="inferred from homology"/>